<evidence type="ECO:0000259" key="3">
    <source>
        <dbReference type="Pfam" id="PF04509"/>
    </source>
</evidence>
<dbReference type="GO" id="GO:0016787">
    <property type="term" value="F:hydrolase activity"/>
    <property type="evidence" value="ECO:0007669"/>
    <property type="project" value="UniProtKB-KW"/>
</dbReference>
<dbReference type="AlphaFoldDB" id="A0A1E3A121"/>
<dbReference type="EMBL" id="MEHD01000024">
    <property type="protein sequence ID" value="ODR55436.1"/>
    <property type="molecule type" value="Genomic_DNA"/>
</dbReference>
<dbReference type="InterPro" id="IPR028976">
    <property type="entry name" value="CheC-like_sf"/>
</dbReference>
<dbReference type="SUPFAM" id="SSF103039">
    <property type="entry name" value="CheC-like"/>
    <property type="match status" value="1"/>
</dbReference>
<proteinExistence type="predicted"/>
<evidence type="ECO:0000313" key="9">
    <source>
        <dbReference type="Proteomes" id="UP000094067"/>
    </source>
</evidence>
<evidence type="ECO:0000256" key="2">
    <source>
        <dbReference type="ARBA" id="ARBA00022801"/>
    </source>
</evidence>
<evidence type="ECO:0000256" key="1">
    <source>
        <dbReference type="ARBA" id="ARBA00022500"/>
    </source>
</evidence>
<feature type="domain" description="CheC-like protein" evidence="3">
    <location>
        <begin position="11"/>
        <end position="45"/>
    </location>
</feature>
<dbReference type="InterPro" id="IPR007597">
    <property type="entry name" value="CheC"/>
</dbReference>
<dbReference type="EMBL" id="MCGI01000005">
    <property type="protein sequence ID" value="ODM09300.1"/>
    <property type="molecule type" value="Genomic_DNA"/>
</dbReference>
<dbReference type="GO" id="GO:0006935">
    <property type="term" value="P:chemotaxis"/>
    <property type="evidence" value="ECO:0007669"/>
    <property type="project" value="UniProtKB-KW"/>
</dbReference>
<reference evidence="7 10" key="3">
    <citation type="submission" date="2016-08" db="EMBL/GenBank/DDBJ databases">
        <authorList>
            <person name="Seilhamer J.J."/>
        </authorList>
    </citation>
    <scope>NUCLEOTIDE SEQUENCE [LARGE SCALE GENOMIC DNA]</scope>
    <source>
        <strain evidence="7 10">NML150140-1</strain>
    </source>
</reference>
<dbReference type="Pfam" id="PF13690">
    <property type="entry name" value="CheX"/>
    <property type="match status" value="1"/>
</dbReference>
<name>A0A1E3A121_9FIRM</name>
<dbReference type="GeneID" id="93303032"/>
<organism evidence="5 9">
    <name type="scientific">Eisenbergiella tayi</name>
    <dbReference type="NCBI Taxonomy" id="1432052"/>
    <lineage>
        <taxon>Bacteria</taxon>
        <taxon>Bacillati</taxon>
        <taxon>Bacillota</taxon>
        <taxon>Clostridia</taxon>
        <taxon>Lachnospirales</taxon>
        <taxon>Lachnospiraceae</taxon>
        <taxon>Eisenbergiella</taxon>
    </lineage>
</organism>
<dbReference type="CDD" id="cd17909">
    <property type="entry name" value="CheC_ClassI"/>
    <property type="match status" value="1"/>
</dbReference>
<evidence type="ECO:0000313" key="7">
    <source>
        <dbReference type="EMBL" id="ODR53048.1"/>
    </source>
</evidence>
<sequence length="203" mass="22642">MNQYSDLDEISRDFLRELGNIGTGNAVTSLSHMLMEPVDIEVPGLQIMKYQDCCSLLPEAEELMTGIIVGVRGELNGLFLFLLDETFTREVLDTVLGEEERNLLSLDEMERSLICELGNIMCGSYICALSGVLDLKMEVTVPSMSIDMGLAILSVPVAHYSRVSEDILVIDNIFRMGGKAFSGRILFLPEPEALEMMLQRLRE</sequence>
<keyword evidence="1" id="KW-0145">Chemotaxis</keyword>
<dbReference type="Gene3D" id="3.40.1550.10">
    <property type="entry name" value="CheC-like"/>
    <property type="match status" value="1"/>
</dbReference>
<evidence type="ECO:0000313" key="11">
    <source>
        <dbReference type="Proteomes" id="UP000094869"/>
    </source>
</evidence>
<dbReference type="PATRIC" id="fig|1432052.3.peg.5590"/>
<dbReference type="InterPro" id="IPR050992">
    <property type="entry name" value="CheZ_family_phosphatases"/>
</dbReference>
<comment type="caution">
    <text evidence="5">The sequence shown here is derived from an EMBL/GenBank/DDBJ whole genome shotgun (WGS) entry which is preliminary data.</text>
</comment>
<reference evidence="9 12" key="1">
    <citation type="submission" date="2016-07" db="EMBL/GenBank/DDBJ databases">
        <title>Characterization of isolates of Eisenbergiella tayi derived from blood cultures, using whole genome sequencing.</title>
        <authorList>
            <person name="Burdz T."/>
            <person name="Wiebe D."/>
            <person name="Huynh C."/>
            <person name="Bernard K."/>
        </authorList>
    </citation>
    <scope>NUCLEOTIDE SEQUENCE [LARGE SCALE GENOMIC DNA]</scope>
    <source>
        <strain evidence="5 9">NML 110608</strain>
        <strain evidence="6 12">NML 120489</strain>
    </source>
</reference>
<dbReference type="EMBL" id="MEHA01000005">
    <property type="protein sequence ID" value="ODR53048.1"/>
    <property type="molecule type" value="Genomic_DNA"/>
</dbReference>
<dbReference type="RefSeq" id="WP_009254685.1">
    <property type="nucleotide sequence ID" value="NZ_BAABXS010000002.1"/>
</dbReference>
<dbReference type="Proteomes" id="UP000095003">
    <property type="component" value="Unassembled WGS sequence"/>
</dbReference>
<dbReference type="Proteomes" id="UP000094271">
    <property type="component" value="Unassembled WGS sequence"/>
</dbReference>
<feature type="domain" description="Chemotaxis phosphatase CheX-like" evidence="4">
    <location>
        <begin position="67"/>
        <end position="152"/>
    </location>
</feature>
<dbReference type="PANTHER" id="PTHR43693">
    <property type="entry name" value="PROTEIN PHOSPHATASE CHEZ"/>
    <property type="match status" value="1"/>
</dbReference>
<evidence type="ECO:0000313" key="10">
    <source>
        <dbReference type="Proteomes" id="UP000094271"/>
    </source>
</evidence>
<evidence type="ECO:0000313" key="12">
    <source>
        <dbReference type="Proteomes" id="UP000095003"/>
    </source>
</evidence>
<dbReference type="InterPro" id="IPR028051">
    <property type="entry name" value="CheX-like_dom"/>
</dbReference>
<evidence type="ECO:0000313" key="6">
    <source>
        <dbReference type="EMBL" id="ODM09300.1"/>
    </source>
</evidence>
<reference evidence="8 11" key="2">
    <citation type="submission" date="2016-08" db="EMBL/GenBank/DDBJ databases">
        <title>Characterization of Isolates of Eisenbergiella tayi Derived from Blood Cultures, Using Whole Genome Sequencing.</title>
        <authorList>
            <person name="Bernier A.-M."/>
            <person name="Burdz T."/>
            <person name="Wiebe D."/>
            <person name="Bernard K."/>
        </authorList>
    </citation>
    <scope>NUCLEOTIDE SEQUENCE [LARGE SCALE GENOMIC DNA]</scope>
    <source>
        <strain evidence="8 11">NML120146</strain>
    </source>
</reference>
<dbReference type="Pfam" id="PF04509">
    <property type="entry name" value="CheC"/>
    <property type="match status" value="1"/>
</dbReference>
<dbReference type="Proteomes" id="UP000094869">
    <property type="component" value="Unassembled WGS sequence"/>
</dbReference>
<dbReference type="Proteomes" id="UP000094067">
    <property type="component" value="Unassembled WGS sequence"/>
</dbReference>
<keyword evidence="11" id="KW-1185">Reference proteome</keyword>
<dbReference type="EMBL" id="MCGH01000004">
    <property type="protein sequence ID" value="ODM02440.1"/>
    <property type="molecule type" value="Genomic_DNA"/>
</dbReference>
<keyword evidence="2 5" id="KW-0378">Hydrolase</keyword>
<accession>A0A1E3A121</accession>
<evidence type="ECO:0000313" key="5">
    <source>
        <dbReference type="EMBL" id="ODM02440.1"/>
    </source>
</evidence>
<dbReference type="EC" id="3.-.-.-" evidence="5"/>
<dbReference type="PANTHER" id="PTHR43693:SF1">
    <property type="entry name" value="PROTEIN PHOSPHATASE CHEZ"/>
    <property type="match status" value="1"/>
</dbReference>
<protein>
    <submittedName>
        <fullName evidence="5">CheY-P phosphatase CheC</fullName>
        <ecNumber evidence="5">3.-.-.-</ecNumber>
    </submittedName>
    <submittedName>
        <fullName evidence="7">Chemotaxis protein CheC</fullName>
    </submittedName>
</protein>
<evidence type="ECO:0000259" key="4">
    <source>
        <dbReference type="Pfam" id="PF13690"/>
    </source>
</evidence>
<evidence type="ECO:0000313" key="8">
    <source>
        <dbReference type="EMBL" id="ODR55436.1"/>
    </source>
</evidence>
<dbReference type="OrthoDB" id="9812187at2"/>
<gene>
    <name evidence="5" type="primary">cheC</name>
    <name evidence="6" type="synonym">cheC_1</name>
    <name evidence="6" type="ORF">BEH84_05050</name>
    <name evidence="7" type="ORF">BEI59_09295</name>
    <name evidence="5" type="ORF">BEI61_05602</name>
    <name evidence="8" type="ORF">BEI63_14455</name>
</gene>